<dbReference type="InterPro" id="IPR004564">
    <property type="entry name" value="OM_lipoprot_carrier_LolA-like"/>
</dbReference>
<name>A0A2N3HKI9_9FLAO</name>
<dbReference type="InterPro" id="IPR029046">
    <property type="entry name" value="LolA/LolB/LppX"/>
</dbReference>
<dbReference type="Gene3D" id="2.50.20.10">
    <property type="entry name" value="Lipoprotein localisation LolA/LolB/LppX"/>
    <property type="match status" value="1"/>
</dbReference>
<dbReference type="PANTHER" id="PTHR35869:SF1">
    <property type="entry name" value="OUTER-MEMBRANE LIPOPROTEIN CARRIER PROTEIN"/>
    <property type="match status" value="1"/>
</dbReference>
<dbReference type="RefSeq" id="WP_106659375.1">
    <property type="nucleotide sequence ID" value="NZ_PJEO01000024.1"/>
</dbReference>
<keyword evidence="1" id="KW-0732">Signal</keyword>
<dbReference type="Proteomes" id="UP000233435">
    <property type="component" value="Unassembled WGS sequence"/>
</dbReference>
<organism evidence="2 3">
    <name type="scientific">Confluentibacter flavum</name>
    <dbReference type="NCBI Taxonomy" id="1909700"/>
    <lineage>
        <taxon>Bacteria</taxon>
        <taxon>Pseudomonadati</taxon>
        <taxon>Bacteroidota</taxon>
        <taxon>Flavobacteriia</taxon>
        <taxon>Flavobacteriales</taxon>
        <taxon>Flavobacteriaceae</taxon>
        <taxon>Confluentibacter</taxon>
    </lineage>
</organism>
<dbReference type="OrthoDB" id="1027451at2"/>
<sequence>MKIKYYYLIILLFVSIFSINAQVELNANEQKVFIRKVTTIANNTKNMLSDFIQEKHLSIMNNTIISKGKLAFMSPNLVKWEYIEPYKNVALFKEDKLYISNNDKKETLNLKSNKLFKDLNSLIVNSIKGDMFDDSQFNITYFKIDTGYLVIFIPNEKKLSRFIARFELKFSNESTEVEEVKLVEPNDDFTTITFKNKQINTKISDDTFKH</sequence>
<dbReference type="PANTHER" id="PTHR35869">
    <property type="entry name" value="OUTER-MEMBRANE LIPOPROTEIN CARRIER PROTEIN"/>
    <property type="match status" value="1"/>
</dbReference>
<accession>A0A2N3HKI9</accession>
<comment type="caution">
    <text evidence="2">The sequence shown here is derived from an EMBL/GenBank/DDBJ whole genome shotgun (WGS) entry which is preliminary data.</text>
</comment>
<evidence type="ECO:0000256" key="1">
    <source>
        <dbReference type="ARBA" id="ARBA00022729"/>
    </source>
</evidence>
<evidence type="ECO:0000313" key="3">
    <source>
        <dbReference type="Proteomes" id="UP000233435"/>
    </source>
</evidence>
<proteinExistence type="predicted"/>
<keyword evidence="3" id="KW-1185">Reference proteome</keyword>
<reference evidence="2 3" key="1">
    <citation type="submission" date="2017-12" db="EMBL/GenBank/DDBJ databases">
        <title>Confluentibacter flavum sp. nov., isolated from the saline lake.</title>
        <authorList>
            <person name="Yu L."/>
        </authorList>
    </citation>
    <scope>NUCLEOTIDE SEQUENCE [LARGE SCALE GENOMIC DNA]</scope>
    <source>
        <strain evidence="2 3">3B</strain>
    </source>
</reference>
<dbReference type="AlphaFoldDB" id="A0A2N3HKI9"/>
<gene>
    <name evidence="2" type="ORF">CSW08_07955</name>
</gene>
<dbReference type="Pfam" id="PF03548">
    <property type="entry name" value="LolA"/>
    <property type="match status" value="1"/>
</dbReference>
<dbReference type="EMBL" id="PJEO01000024">
    <property type="protein sequence ID" value="PKQ45485.1"/>
    <property type="molecule type" value="Genomic_DNA"/>
</dbReference>
<dbReference type="CDD" id="cd16325">
    <property type="entry name" value="LolA"/>
    <property type="match status" value="1"/>
</dbReference>
<protein>
    <submittedName>
        <fullName evidence="2">Cell envelope biogenesis protein LolA</fullName>
    </submittedName>
</protein>
<dbReference type="SUPFAM" id="SSF89392">
    <property type="entry name" value="Prokaryotic lipoproteins and lipoprotein localization factors"/>
    <property type="match status" value="1"/>
</dbReference>
<evidence type="ECO:0000313" key="2">
    <source>
        <dbReference type="EMBL" id="PKQ45485.1"/>
    </source>
</evidence>